<dbReference type="AlphaFoldDB" id="X1IWF3"/>
<organism evidence="1">
    <name type="scientific">marine sediment metagenome</name>
    <dbReference type="NCBI Taxonomy" id="412755"/>
    <lineage>
        <taxon>unclassified sequences</taxon>
        <taxon>metagenomes</taxon>
        <taxon>ecological metagenomes</taxon>
    </lineage>
</organism>
<name>X1IWF3_9ZZZZ</name>
<accession>X1IWF3</accession>
<sequence>MSGRTGSKVRRILEAIPDDGWVRASDMKEKTGLNSHEIGCIISEYLLYDFVERRPVRVNGGNCYEYRCLRKMRG</sequence>
<gene>
    <name evidence="1" type="ORF">S03H2_51470</name>
</gene>
<dbReference type="EMBL" id="BARU01032657">
    <property type="protein sequence ID" value="GAH73570.1"/>
    <property type="molecule type" value="Genomic_DNA"/>
</dbReference>
<proteinExistence type="predicted"/>
<reference evidence="1" key="1">
    <citation type="journal article" date="2014" name="Front. Microbiol.">
        <title>High frequency of phylogenetically diverse reductive dehalogenase-homologous genes in deep subseafloor sedimentary metagenomes.</title>
        <authorList>
            <person name="Kawai M."/>
            <person name="Futagami T."/>
            <person name="Toyoda A."/>
            <person name="Takaki Y."/>
            <person name="Nishi S."/>
            <person name="Hori S."/>
            <person name="Arai W."/>
            <person name="Tsubouchi T."/>
            <person name="Morono Y."/>
            <person name="Uchiyama I."/>
            <person name="Ito T."/>
            <person name="Fujiyama A."/>
            <person name="Inagaki F."/>
            <person name="Takami H."/>
        </authorList>
    </citation>
    <scope>NUCLEOTIDE SEQUENCE</scope>
    <source>
        <strain evidence="1">Expedition CK06-06</strain>
    </source>
</reference>
<comment type="caution">
    <text evidence="1">The sequence shown here is derived from an EMBL/GenBank/DDBJ whole genome shotgun (WGS) entry which is preliminary data.</text>
</comment>
<protein>
    <submittedName>
        <fullName evidence="1">Uncharacterized protein</fullName>
    </submittedName>
</protein>
<evidence type="ECO:0000313" key="1">
    <source>
        <dbReference type="EMBL" id="GAH73570.1"/>
    </source>
</evidence>